<feature type="disulfide bond" evidence="2">
    <location>
        <begin position="140"/>
        <end position="155"/>
    </location>
</feature>
<dbReference type="SUPFAM" id="SSF88713">
    <property type="entry name" value="Glycoside hydrolase/deacetylase"/>
    <property type="match status" value="1"/>
</dbReference>
<dbReference type="InterPro" id="IPR052740">
    <property type="entry name" value="CE4"/>
</dbReference>
<dbReference type="SUPFAM" id="SSF57424">
    <property type="entry name" value="LDL receptor-like module"/>
    <property type="match status" value="1"/>
</dbReference>
<dbReference type="PROSITE" id="PS50068">
    <property type="entry name" value="LDLRA_2"/>
    <property type="match status" value="1"/>
</dbReference>
<proteinExistence type="predicted"/>
<feature type="signal peptide" evidence="4">
    <location>
        <begin position="1"/>
        <end position="20"/>
    </location>
</feature>
<dbReference type="GO" id="GO:0005576">
    <property type="term" value="C:extracellular region"/>
    <property type="evidence" value="ECO:0007669"/>
    <property type="project" value="InterPro"/>
</dbReference>
<feature type="disulfide bond" evidence="2">
    <location>
        <begin position="128"/>
        <end position="146"/>
    </location>
</feature>
<gene>
    <name evidence="6" type="ORF">BV898_06377</name>
</gene>
<evidence type="ECO:0000259" key="5">
    <source>
        <dbReference type="PROSITE" id="PS50940"/>
    </source>
</evidence>
<dbReference type="EMBL" id="MTYJ01000037">
    <property type="protein sequence ID" value="OQV19603.1"/>
    <property type="molecule type" value="Genomic_DNA"/>
</dbReference>
<evidence type="ECO:0000313" key="7">
    <source>
        <dbReference type="Proteomes" id="UP000192578"/>
    </source>
</evidence>
<evidence type="ECO:0000256" key="2">
    <source>
        <dbReference type="PROSITE-ProRule" id="PRU00124"/>
    </source>
</evidence>
<dbReference type="InterPro" id="IPR036508">
    <property type="entry name" value="Chitin-bd_dom_sf"/>
</dbReference>
<evidence type="ECO:0000256" key="3">
    <source>
        <dbReference type="SAM" id="MobiDB-lite"/>
    </source>
</evidence>
<organism evidence="6 7">
    <name type="scientific">Hypsibius exemplaris</name>
    <name type="common">Freshwater tardigrade</name>
    <dbReference type="NCBI Taxonomy" id="2072580"/>
    <lineage>
        <taxon>Eukaryota</taxon>
        <taxon>Metazoa</taxon>
        <taxon>Ecdysozoa</taxon>
        <taxon>Tardigrada</taxon>
        <taxon>Eutardigrada</taxon>
        <taxon>Parachela</taxon>
        <taxon>Hypsibioidea</taxon>
        <taxon>Hypsibiidae</taxon>
        <taxon>Hypsibius</taxon>
    </lineage>
</organism>
<keyword evidence="4" id="KW-0732">Signal</keyword>
<reference evidence="7" key="1">
    <citation type="submission" date="2017-01" db="EMBL/GenBank/DDBJ databases">
        <title>Comparative genomics of anhydrobiosis in the tardigrade Hypsibius dujardini.</title>
        <authorList>
            <person name="Yoshida Y."/>
            <person name="Koutsovoulos G."/>
            <person name="Laetsch D."/>
            <person name="Stevens L."/>
            <person name="Kumar S."/>
            <person name="Horikawa D."/>
            <person name="Ishino K."/>
            <person name="Komine S."/>
            <person name="Tomita M."/>
            <person name="Blaxter M."/>
            <person name="Arakawa K."/>
        </authorList>
    </citation>
    <scope>NUCLEOTIDE SEQUENCE [LARGE SCALE GENOMIC DNA]</scope>
    <source>
        <strain evidence="7">Z151</strain>
    </source>
</reference>
<dbReference type="Gene3D" id="3.20.20.370">
    <property type="entry name" value="Glycoside hydrolase/deacetylase"/>
    <property type="match status" value="1"/>
</dbReference>
<name>A0A1W0WWN6_HYPEX</name>
<keyword evidence="1 2" id="KW-1015">Disulfide bond</keyword>
<dbReference type="SMART" id="SM00192">
    <property type="entry name" value="LDLa"/>
    <property type="match status" value="1"/>
</dbReference>
<evidence type="ECO:0000256" key="4">
    <source>
        <dbReference type="SAM" id="SignalP"/>
    </source>
</evidence>
<dbReference type="Proteomes" id="UP000192578">
    <property type="component" value="Unassembled WGS sequence"/>
</dbReference>
<evidence type="ECO:0000256" key="1">
    <source>
        <dbReference type="ARBA" id="ARBA00023157"/>
    </source>
</evidence>
<dbReference type="Pfam" id="PF01607">
    <property type="entry name" value="CBM_14"/>
    <property type="match status" value="1"/>
</dbReference>
<dbReference type="Gene3D" id="2.170.140.10">
    <property type="entry name" value="Chitin binding domain"/>
    <property type="match status" value="1"/>
</dbReference>
<dbReference type="Gene3D" id="4.10.400.10">
    <property type="entry name" value="Low-density Lipoprotein Receptor"/>
    <property type="match status" value="1"/>
</dbReference>
<dbReference type="OrthoDB" id="10037824at2759"/>
<feature type="region of interest" description="Disordered" evidence="3">
    <location>
        <begin position="580"/>
        <end position="601"/>
    </location>
</feature>
<dbReference type="CDD" id="cd00112">
    <property type="entry name" value="LDLa"/>
    <property type="match status" value="1"/>
</dbReference>
<feature type="chain" id="PRO_5011986297" description="Chitin-binding type-2 domain-containing protein" evidence="4">
    <location>
        <begin position="21"/>
        <end position="601"/>
    </location>
</feature>
<evidence type="ECO:0000313" key="6">
    <source>
        <dbReference type="EMBL" id="OQV19603.1"/>
    </source>
</evidence>
<feature type="domain" description="Chitin-binding type-2" evidence="5">
    <location>
        <begin position="39"/>
        <end position="107"/>
    </location>
</feature>
<dbReference type="PROSITE" id="PS01209">
    <property type="entry name" value="LDLRA_1"/>
    <property type="match status" value="1"/>
</dbReference>
<dbReference type="PANTHER" id="PTHR45985:SF5">
    <property type="entry name" value="CHITIN AND LDLR BINDING DEACETYLASE 3"/>
    <property type="match status" value="1"/>
</dbReference>
<accession>A0A1W0WWN6</accession>
<dbReference type="InterPro" id="IPR036055">
    <property type="entry name" value="LDL_receptor-like_sf"/>
</dbReference>
<dbReference type="SUPFAM" id="SSF57625">
    <property type="entry name" value="Invertebrate chitin-binding proteins"/>
    <property type="match status" value="1"/>
</dbReference>
<sequence length="601" mass="67721">MWRPALLVSVTLLQLTTVFSSEEAVKPRQRSKRQISTRGVPCLRDVGFYRRPIRDFDIVDPVTQCTEFFQCINGIVLASDCGKQRRFDVWSQQCNYKKDVNKTNCDIISRVGRPALDKAGCPTGQLGCFSKDCISSDKFCDGNNDCADGSDEAYCSINEDPNAAEKCDEKNCVLPNCFCSSSGAKVPGDLDPKSVPQMIMISFDDAVNSNVQPIYDALFTPERKNPNGCPIRGSFYLAHQWTDYRLVQQLYRDGHDVMLHSTSHKKPESYWDTGDITRTYTNEFITNRKIVKEFAQFPDENYFQGMRVPWLKLGGNRQFQFMRANNILFDHTMSAPPSSVKYWPYTLDYRMPHKCYSSNDQSCPTRRFPGSWAFVINQINGSIEEGPSKGQYFCAMMESCPSRDYDSMLTLLRNNFKDHYNGNRAPLGLFFHARWFIDEGHFPALQSFIEEVLANHTDVYFVTAYQALNWIRNPVAVNGNNRISAFDCPQRTDVPEVCPAESAPCSELPPISPTTPSGQFFTCRPSTQPGVHRCPQYYPWIGNWMGDANTNDTTIPLGTGSAPAPVVIQQQIVPIAAPPRSLNRRLTTSTTTTTAAPVAEA</sequence>
<dbReference type="InterPro" id="IPR002172">
    <property type="entry name" value="LDrepeatLR_classA_rpt"/>
</dbReference>
<dbReference type="PROSITE" id="PS50940">
    <property type="entry name" value="CHIT_BIND_II"/>
    <property type="match status" value="1"/>
</dbReference>
<comment type="caution">
    <text evidence="6">The sequence shown here is derived from an EMBL/GenBank/DDBJ whole genome shotgun (WGS) entry which is preliminary data.</text>
</comment>
<dbReference type="Pfam" id="PF00057">
    <property type="entry name" value="Ldl_recept_a"/>
    <property type="match status" value="1"/>
</dbReference>
<dbReference type="AlphaFoldDB" id="A0A1W0WWN6"/>
<dbReference type="InterPro" id="IPR011330">
    <property type="entry name" value="Glyco_hydro/deAcase_b/a-brl"/>
</dbReference>
<protein>
    <recommendedName>
        <fullName evidence="5">Chitin-binding type-2 domain-containing protein</fullName>
    </recommendedName>
</protein>
<dbReference type="PANTHER" id="PTHR45985">
    <property type="match status" value="1"/>
</dbReference>
<dbReference type="InterPro" id="IPR023415">
    <property type="entry name" value="LDLR_class-A_CS"/>
</dbReference>
<dbReference type="InterPro" id="IPR002557">
    <property type="entry name" value="Chitin-bd_dom"/>
</dbReference>
<dbReference type="GO" id="GO:0008061">
    <property type="term" value="F:chitin binding"/>
    <property type="evidence" value="ECO:0007669"/>
    <property type="project" value="InterPro"/>
</dbReference>
<dbReference type="GO" id="GO:0005975">
    <property type="term" value="P:carbohydrate metabolic process"/>
    <property type="evidence" value="ECO:0007669"/>
    <property type="project" value="InterPro"/>
</dbReference>
<feature type="disulfide bond" evidence="2">
    <location>
        <begin position="121"/>
        <end position="133"/>
    </location>
</feature>
<keyword evidence="7" id="KW-1185">Reference proteome</keyword>